<name>A0A6J3LD14_9HYME</name>
<dbReference type="InterPro" id="IPR012337">
    <property type="entry name" value="RNaseH-like_sf"/>
</dbReference>
<feature type="compositionally biased region" description="Basic and acidic residues" evidence="1">
    <location>
        <begin position="354"/>
        <end position="369"/>
    </location>
</feature>
<protein>
    <submittedName>
        <fullName evidence="4">Uncharacterized protein LOC117240071</fullName>
    </submittedName>
</protein>
<dbReference type="GO" id="GO:0003676">
    <property type="term" value="F:nucleic acid binding"/>
    <property type="evidence" value="ECO:0007669"/>
    <property type="project" value="InterPro"/>
</dbReference>
<evidence type="ECO:0000313" key="4">
    <source>
        <dbReference type="RefSeq" id="XP_033361819.1"/>
    </source>
</evidence>
<keyword evidence="3" id="KW-1185">Reference proteome</keyword>
<dbReference type="Gene3D" id="3.30.420.10">
    <property type="entry name" value="Ribonuclease H-like superfamily/Ribonuclease H"/>
    <property type="match status" value="1"/>
</dbReference>
<dbReference type="PANTHER" id="PTHR47331">
    <property type="entry name" value="PHD-TYPE DOMAIN-CONTAINING PROTEIN"/>
    <property type="match status" value="1"/>
</dbReference>
<dbReference type="GO" id="GO:0015074">
    <property type="term" value="P:DNA integration"/>
    <property type="evidence" value="ECO:0007669"/>
    <property type="project" value="InterPro"/>
</dbReference>
<dbReference type="Pfam" id="PF18701">
    <property type="entry name" value="DUF5641"/>
    <property type="match status" value="1"/>
</dbReference>
<evidence type="ECO:0000313" key="3">
    <source>
        <dbReference type="Proteomes" id="UP000504631"/>
    </source>
</evidence>
<dbReference type="SUPFAM" id="SSF53098">
    <property type="entry name" value="Ribonuclease H-like"/>
    <property type="match status" value="1"/>
</dbReference>
<feature type="region of interest" description="Disordered" evidence="1">
    <location>
        <begin position="351"/>
        <end position="379"/>
    </location>
</feature>
<dbReference type="InterPro" id="IPR036397">
    <property type="entry name" value="RNaseH_sf"/>
</dbReference>
<dbReference type="AlphaFoldDB" id="A0A6J3LD14"/>
<proteinExistence type="predicted"/>
<dbReference type="InterPro" id="IPR040676">
    <property type="entry name" value="DUF5641"/>
</dbReference>
<dbReference type="InterPro" id="IPR001584">
    <property type="entry name" value="Integrase_cat-core"/>
</dbReference>
<gene>
    <name evidence="4" type="primary">LOC117240071</name>
</gene>
<feature type="domain" description="Integrase catalytic" evidence="2">
    <location>
        <begin position="45"/>
        <end position="239"/>
    </location>
</feature>
<organism evidence="3 4">
    <name type="scientific">Bombus vosnesenskii</name>
    <dbReference type="NCBI Taxonomy" id="207650"/>
    <lineage>
        <taxon>Eukaryota</taxon>
        <taxon>Metazoa</taxon>
        <taxon>Ecdysozoa</taxon>
        <taxon>Arthropoda</taxon>
        <taxon>Hexapoda</taxon>
        <taxon>Insecta</taxon>
        <taxon>Pterygota</taxon>
        <taxon>Neoptera</taxon>
        <taxon>Endopterygota</taxon>
        <taxon>Hymenoptera</taxon>
        <taxon>Apocrita</taxon>
        <taxon>Aculeata</taxon>
        <taxon>Apoidea</taxon>
        <taxon>Anthophila</taxon>
        <taxon>Apidae</taxon>
        <taxon>Bombus</taxon>
        <taxon>Pyrobombus</taxon>
    </lineage>
</organism>
<dbReference type="Pfam" id="PF00665">
    <property type="entry name" value="rve"/>
    <property type="match status" value="1"/>
</dbReference>
<dbReference type="RefSeq" id="XP_033361819.1">
    <property type="nucleotide sequence ID" value="XM_033505928.1"/>
</dbReference>
<dbReference type="Proteomes" id="UP000504631">
    <property type="component" value="Unplaced"/>
</dbReference>
<reference evidence="4" key="1">
    <citation type="submission" date="2025-08" db="UniProtKB">
        <authorList>
            <consortium name="RefSeq"/>
        </authorList>
    </citation>
    <scope>IDENTIFICATION</scope>
    <source>
        <tissue evidence="4">Muscle</tissue>
    </source>
</reference>
<sequence>MRLRYWPIDGRSQVWRTLRRCVRCCRANPPPVEYLMGDLPEARITESRPFTNVGIDYCGPFYIKERRDRNRRKIKTYAAIFVCLATKAVHIELVSDLTTDAFLAALRRFISRRGHCATILTDNGTNFVGANRELQELRTLLQSDDHQDRVQNFLTDRQIQWRFNPPNSPHFGGLWEAAVKAFKRHLIRVVGTELLTFEHFNTLVIEIEAILNSRPLTPISSDPKDPPVLTPGHFLIGDTLTRLRERDFRTVPSGRLSSWQRIHQIKQHFWSRWYREYLNELTRRSKWDKGKHNIHEGTVVILREDNVPSMQWPLGRVIKVHPGADGIIRTATVQTATSILDRGVKRLVPLPIHPDPDEAERPHGAKEVTNDTPDSTARI</sequence>
<dbReference type="KEGG" id="bvk:117240071"/>
<dbReference type="PROSITE" id="PS50994">
    <property type="entry name" value="INTEGRASE"/>
    <property type="match status" value="1"/>
</dbReference>
<evidence type="ECO:0000259" key="2">
    <source>
        <dbReference type="PROSITE" id="PS50994"/>
    </source>
</evidence>
<accession>A0A6J3LD14</accession>
<feature type="compositionally biased region" description="Polar residues" evidence="1">
    <location>
        <begin position="370"/>
        <end position="379"/>
    </location>
</feature>
<dbReference type="PANTHER" id="PTHR47331:SF1">
    <property type="entry name" value="GAG-LIKE PROTEIN"/>
    <property type="match status" value="1"/>
</dbReference>
<dbReference type="GeneID" id="117240071"/>
<evidence type="ECO:0000256" key="1">
    <source>
        <dbReference type="SAM" id="MobiDB-lite"/>
    </source>
</evidence>